<organism evidence="6 7">
    <name type="scientific">Adlercreutzia caecimuris</name>
    <dbReference type="NCBI Taxonomy" id="671266"/>
    <lineage>
        <taxon>Bacteria</taxon>
        <taxon>Bacillati</taxon>
        <taxon>Actinomycetota</taxon>
        <taxon>Coriobacteriia</taxon>
        <taxon>Eggerthellales</taxon>
        <taxon>Eggerthellaceae</taxon>
        <taxon>Adlercreutzia</taxon>
    </lineage>
</organism>
<dbReference type="SUPFAM" id="SSF46894">
    <property type="entry name" value="C-terminal effector domain of the bipartite response regulators"/>
    <property type="match status" value="1"/>
</dbReference>
<feature type="transmembrane region" description="Helical" evidence="4">
    <location>
        <begin position="52"/>
        <end position="69"/>
    </location>
</feature>
<protein>
    <recommendedName>
        <fullName evidence="5">HTH luxR-type domain-containing protein</fullName>
    </recommendedName>
</protein>
<feature type="transmembrane region" description="Helical" evidence="4">
    <location>
        <begin position="166"/>
        <end position="183"/>
    </location>
</feature>
<sequence length="473" mass="50525">MTHYAAAQPTRSLVSIADMPLSFLGFALWRAWVSLSYANPVCPMPVNTAAGHLSYDIVLAACAITVALLSSRLAPLAGKRWVYPAIALLLGFSAAANTAAVIWPATKTPLVVPATLAGGAGSALLILLWCEIYSCLGAARVALYYALTIIGGVLLTFLLQGFREEYLYGVLIALPTLSAALAHRSYRCHIPAEDRPAASGRRLIPWKFFLILALFELVASYSSAAISAEHPSLIGSHSTWTTLVGGVLLFVWVWRFSSRLPLSTLYRAPAVLICCGLLIVPLFGIGGSVAGSFCTALGVMLFNALVLLFLCDIAKRFGVSALLLFGIEETLLLVSWAGRGAAEALDRQGLFGALGPAVGSVAAVAVIAIVTLLVLNKREIDERWGLAFLGKRATEEDERSRLAHRCAEVATRGRLTPREGEVLELLAEGKSLSGVASELIIAEGTAKAHTRHIYEKLGINTRQELLDLLMAES</sequence>
<feature type="transmembrane region" description="Helical" evidence="4">
    <location>
        <begin position="350"/>
        <end position="375"/>
    </location>
</feature>
<dbReference type="InterPro" id="IPR036388">
    <property type="entry name" value="WH-like_DNA-bd_sf"/>
</dbReference>
<dbReference type="Gene3D" id="1.10.10.10">
    <property type="entry name" value="Winged helix-like DNA-binding domain superfamily/Winged helix DNA-binding domain"/>
    <property type="match status" value="1"/>
</dbReference>
<feature type="transmembrane region" description="Helical" evidence="4">
    <location>
        <begin position="204"/>
        <end position="228"/>
    </location>
</feature>
<feature type="transmembrane region" description="Helical" evidence="4">
    <location>
        <begin position="142"/>
        <end position="160"/>
    </location>
</feature>
<feature type="domain" description="HTH luxR-type" evidence="5">
    <location>
        <begin position="408"/>
        <end position="473"/>
    </location>
</feature>
<feature type="transmembrane region" description="Helical" evidence="4">
    <location>
        <begin position="289"/>
        <end position="310"/>
    </location>
</feature>
<dbReference type="PANTHER" id="PTHR44688">
    <property type="entry name" value="DNA-BINDING TRANSCRIPTIONAL ACTIVATOR DEVR_DOSR"/>
    <property type="match status" value="1"/>
</dbReference>
<keyword evidence="4" id="KW-0472">Membrane</keyword>
<dbReference type="RefSeq" id="WP_136435857.1">
    <property type="nucleotide sequence ID" value="NZ_SSTJ01000019.1"/>
</dbReference>
<dbReference type="PRINTS" id="PR00038">
    <property type="entry name" value="HTHLUXR"/>
</dbReference>
<dbReference type="GO" id="GO:0003677">
    <property type="term" value="F:DNA binding"/>
    <property type="evidence" value="ECO:0007669"/>
    <property type="project" value="UniProtKB-KW"/>
</dbReference>
<feature type="transmembrane region" description="Helical" evidence="4">
    <location>
        <begin position="234"/>
        <end position="253"/>
    </location>
</feature>
<dbReference type="EMBL" id="SSTJ01000019">
    <property type="protein sequence ID" value="THG35976.1"/>
    <property type="molecule type" value="Genomic_DNA"/>
</dbReference>
<evidence type="ECO:0000313" key="6">
    <source>
        <dbReference type="EMBL" id="THG35976.1"/>
    </source>
</evidence>
<reference evidence="6 7" key="1">
    <citation type="submission" date="2019-04" db="EMBL/GenBank/DDBJ databases">
        <title>Microbes associate with the intestines of laboratory mice.</title>
        <authorList>
            <person name="Navarre W."/>
            <person name="Wong E."/>
            <person name="Huang K.C."/>
            <person name="Tropini C."/>
            <person name="Ng K."/>
            <person name="Yu B."/>
        </authorList>
    </citation>
    <scope>NUCLEOTIDE SEQUENCE [LARGE SCALE GENOMIC DNA]</scope>
    <source>
        <strain evidence="6 7">NM80_B27</strain>
    </source>
</reference>
<dbReference type="SMART" id="SM00421">
    <property type="entry name" value="HTH_LUXR"/>
    <property type="match status" value="1"/>
</dbReference>
<evidence type="ECO:0000256" key="3">
    <source>
        <dbReference type="ARBA" id="ARBA00023163"/>
    </source>
</evidence>
<proteinExistence type="predicted"/>
<dbReference type="PANTHER" id="PTHR44688:SF16">
    <property type="entry name" value="DNA-BINDING TRANSCRIPTIONAL ACTIVATOR DEVR_DOSR"/>
    <property type="match status" value="1"/>
</dbReference>
<gene>
    <name evidence="6" type="ORF">E5986_10745</name>
</gene>
<name>A0A4S4G1H5_9ACTN</name>
<keyword evidence="1" id="KW-0805">Transcription regulation</keyword>
<comment type="caution">
    <text evidence="6">The sequence shown here is derived from an EMBL/GenBank/DDBJ whole genome shotgun (WGS) entry which is preliminary data.</text>
</comment>
<evidence type="ECO:0000256" key="1">
    <source>
        <dbReference type="ARBA" id="ARBA00023015"/>
    </source>
</evidence>
<keyword evidence="4" id="KW-1133">Transmembrane helix</keyword>
<dbReference type="InterPro" id="IPR000792">
    <property type="entry name" value="Tscrpt_reg_LuxR_C"/>
</dbReference>
<feature type="transmembrane region" description="Helical" evidence="4">
    <location>
        <begin position="110"/>
        <end position="130"/>
    </location>
</feature>
<evidence type="ECO:0000313" key="7">
    <source>
        <dbReference type="Proteomes" id="UP000308978"/>
    </source>
</evidence>
<evidence type="ECO:0000256" key="4">
    <source>
        <dbReference type="SAM" id="Phobius"/>
    </source>
</evidence>
<keyword evidence="3" id="KW-0804">Transcription</keyword>
<feature type="transmembrane region" description="Helical" evidence="4">
    <location>
        <begin position="265"/>
        <end position="283"/>
    </location>
</feature>
<keyword evidence="2" id="KW-0238">DNA-binding</keyword>
<dbReference type="InterPro" id="IPR016032">
    <property type="entry name" value="Sig_transdc_resp-reg_C-effctor"/>
</dbReference>
<feature type="transmembrane region" description="Helical" evidence="4">
    <location>
        <begin position="81"/>
        <end position="104"/>
    </location>
</feature>
<accession>A0A4S4G1H5</accession>
<dbReference type="PROSITE" id="PS50043">
    <property type="entry name" value="HTH_LUXR_2"/>
    <property type="match status" value="1"/>
</dbReference>
<evidence type="ECO:0000259" key="5">
    <source>
        <dbReference type="PROSITE" id="PS50043"/>
    </source>
</evidence>
<dbReference type="CDD" id="cd06170">
    <property type="entry name" value="LuxR_C_like"/>
    <property type="match status" value="1"/>
</dbReference>
<feature type="transmembrane region" description="Helical" evidence="4">
    <location>
        <begin position="12"/>
        <end position="32"/>
    </location>
</feature>
<dbReference type="AlphaFoldDB" id="A0A4S4G1H5"/>
<dbReference type="GO" id="GO:0006355">
    <property type="term" value="P:regulation of DNA-templated transcription"/>
    <property type="evidence" value="ECO:0007669"/>
    <property type="project" value="InterPro"/>
</dbReference>
<keyword evidence="4" id="KW-0812">Transmembrane</keyword>
<evidence type="ECO:0000256" key="2">
    <source>
        <dbReference type="ARBA" id="ARBA00023125"/>
    </source>
</evidence>
<dbReference type="Pfam" id="PF00196">
    <property type="entry name" value="GerE"/>
    <property type="match status" value="1"/>
</dbReference>
<dbReference type="Proteomes" id="UP000308978">
    <property type="component" value="Unassembled WGS sequence"/>
</dbReference>
<feature type="transmembrane region" description="Helical" evidence="4">
    <location>
        <begin position="317"/>
        <end position="338"/>
    </location>
</feature>